<reference evidence="2 3" key="1">
    <citation type="submission" date="2018-06" db="EMBL/GenBank/DDBJ databases">
        <title>The Genome of Cuscuta australis (Dodder) Provides Insight into the Evolution of Plant Parasitism.</title>
        <authorList>
            <person name="Liu H."/>
        </authorList>
    </citation>
    <scope>NUCLEOTIDE SEQUENCE [LARGE SCALE GENOMIC DNA]</scope>
    <source>
        <strain evidence="3">cv. Yunnan</strain>
        <tissue evidence="2">Vines</tissue>
    </source>
</reference>
<protein>
    <submittedName>
        <fullName evidence="2">Uncharacterized protein</fullName>
    </submittedName>
</protein>
<keyword evidence="3" id="KW-1185">Reference proteome</keyword>
<feature type="region of interest" description="Disordered" evidence="1">
    <location>
        <begin position="141"/>
        <end position="161"/>
    </location>
</feature>
<dbReference type="EMBL" id="NQVE01000110">
    <property type="protein sequence ID" value="RAL47872.1"/>
    <property type="molecule type" value="Genomic_DNA"/>
</dbReference>
<organism evidence="2 3">
    <name type="scientific">Cuscuta australis</name>
    <dbReference type="NCBI Taxonomy" id="267555"/>
    <lineage>
        <taxon>Eukaryota</taxon>
        <taxon>Viridiplantae</taxon>
        <taxon>Streptophyta</taxon>
        <taxon>Embryophyta</taxon>
        <taxon>Tracheophyta</taxon>
        <taxon>Spermatophyta</taxon>
        <taxon>Magnoliopsida</taxon>
        <taxon>eudicotyledons</taxon>
        <taxon>Gunneridae</taxon>
        <taxon>Pentapetalae</taxon>
        <taxon>asterids</taxon>
        <taxon>lamiids</taxon>
        <taxon>Solanales</taxon>
        <taxon>Convolvulaceae</taxon>
        <taxon>Cuscuteae</taxon>
        <taxon>Cuscuta</taxon>
        <taxon>Cuscuta subgen. Grammica</taxon>
        <taxon>Cuscuta sect. Cleistogrammica</taxon>
    </lineage>
</organism>
<dbReference type="AlphaFoldDB" id="A0A328DQE6"/>
<sequence>MNPPSHVTVDEVQSHISWELNENFEFVGPVETEFRANTSLMNEALGQRTQHTASTCVETEEAEVEGREQLLACEDIQEGEEDLYDSEYLVEDGDDDFNFEVSENNLNEAGNKKLSKKGLVKMKCSICGTIGHNKRFHSVSKTKQCKRKREHQPKKEKGGITGTNVEPLMHVRFFNLVIIFVLQLLL</sequence>
<dbReference type="Proteomes" id="UP000249390">
    <property type="component" value="Unassembled WGS sequence"/>
</dbReference>
<evidence type="ECO:0000313" key="2">
    <source>
        <dbReference type="EMBL" id="RAL47872.1"/>
    </source>
</evidence>
<evidence type="ECO:0000256" key="1">
    <source>
        <dbReference type="SAM" id="MobiDB-lite"/>
    </source>
</evidence>
<comment type="caution">
    <text evidence="2">The sequence shown here is derived from an EMBL/GenBank/DDBJ whole genome shotgun (WGS) entry which is preliminary data.</text>
</comment>
<proteinExistence type="predicted"/>
<evidence type="ECO:0000313" key="3">
    <source>
        <dbReference type="Proteomes" id="UP000249390"/>
    </source>
</evidence>
<gene>
    <name evidence="2" type="ORF">DM860_011457</name>
</gene>
<name>A0A328DQE6_9ASTE</name>
<feature type="compositionally biased region" description="Basic residues" evidence="1">
    <location>
        <begin position="141"/>
        <end position="152"/>
    </location>
</feature>
<accession>A0A328DQE6</accession>